<dbReference type="GO" id="GO:0071541">
    <property type="term" value="C:eukaryotic translation initiation factor 3 complex, eIF3m"/>
    <property type="evidence" value="ECO:0007669"/>
    <property type="project" value="TreeGrafter"/>
</dbReference>
<dbReference type="Proteomes" id="UP000789595">
    <property type="component" value="Unassembled WGS sequence"/>
</dbReference>
<dbReference type="AlphaFoldDB" id="A0A8J2SS07"/>
<dbReference type="EMBL" id="CAKKNE010000003">
    <property type="protein sequence ID" value="CAH0372552.1"/>
    <property type="molecule type" value="Genomic_DNA"/>
</dbReference>
<evidence type="ECO:0000259" key="1">
    <source>
        <dbReference type="PROSITE" id="PS50249"/>
    </source>
</evidence>
<reference evidence="2" key="1">
    <citation type="submission" date="2021-11" db="EMBL/GenBank/DDBJ databases">
        <authorList>
            <consortium name="Genoscope - CEA"/>
            <person name="William W."/>
        </authorList>
    </citation>
    <scope>NUCLEOTIDE SEQUENCE</scope>
</reference>
<dbReference type="SMART" id="SM00232">
    <property type="entry name" value="JAB_MPN"/>
    <property type="match status" value="1"/>
</dbReference>
<dbReference type="PANTHER" id="PTHR10540">
    <property type="entry name" value="EUKARYOTIC TRANSLATION INITIATION FACTOR 3 SUBUNIT F-RELATED"/>
    <property type="match status" value="1"/>
</dbReference>
<gene>
    <name evidence="2" type="ORF">PECAL_3P25590</name>
</gene>
<dbReference type="GO" id="GO:0003743">
    <property type="term" value="F:translation initiation factor activity"/>
    <property type="evidence" value="ECO:0007669"/>
    <property type="project" value="TreeGrafter"/>
</dbReference>
<dbReference type="Gene3D" id="3.40.140.10">
    <property type="entry name" value="Cytidine Deaminase, domain 2"/>
    <property type="match status" value="1"/>
</dbReference>
<dbReference type="OrthoDB" id="25498at2759"/>
<evidence type="ECO:0000313" key="3">
    <source>
        <dbReference type="Proteomes" id="UP000789595"/>
    </source>
</evidence>
<dbReference type="InterPro" id="IPR000555">
    <property type="entry name" value="JAMM/MPN+_dom"/>
</dbReference>
<name>A0A8J2SS07_9STRA</name>
<dbReference type="InterPro" id="IPR024969">
    <property type="entry name" value="EIF3F/CSN6-like_C"/>
</dbReference>
<sequence length="290" mass="30404">MQGAWGSAGDDAAAPKAAASAVAVHAIVAFGALDHFLRRQEGQQRVIGTLLGRIDGRTVTVTNSYAVPCEEGADGTVAVGQDYQEKMSRLLARVNPDEAVVGWYATPGADGAPTDDASEMIHGFYAGACAGQAPVHLVVDPRLEGDAGITLRGFVSDGNGFAEIPCELAFDRGERLCLARMVRGQREPFGSAESVADVMDADEDGLALEDALRDVDALAAYVKARRAANEDVDPKVARALNEALAALPKIEDAVARGALRAETRDVLMVSYLAGVTKAQLAIGAKLHESF</sequence>
<dbReference type="InterPro" id="IPR037518">
    <property type="entry name" value="MPN"/>
</dbReference>
<keyword evidence="3" id="KW-1185">Reference proteome</keyword>
<proteinExistence type="predicted"/>
<evidence type="ECO:0000313" key="2">
    <source>
        <dbReference type="EMBL" id="CAH0372552.1"/>
    </source>
</evidence>
<dbReference type="GO" id="GO:0031369">
    <property type="term" value="F:translation initiation factor binding"/>
    <property type="evidence" value="ECO:0007669"/>
    <property type="project" value="TreeGrafter"/>
</dbReference>
<organism evidence="2 3">
    <name type="scientific">Pelagomonas calceolata</name>
    <dbReference type="NCBI Taxonomy" id="35677"/>
    <lineage>
        <taxon>Eukaryota</taxon>
        <taxon>Sar</taxon>
        <taxon>Stramenopiles</taxon>
        <taxon>Ochrophyta</taxon>
        <taxon>Pelagophyceae</taxon>
        <taxon>Pelagomonadales</taxon>
        <taxon>Pelagomonadaceae</taxon>
        <taxon>Pelagomonas</taxon>
    </lineage>
</organism>
<dbReference type="PANTHER" id="PTHR10540:SF6">
    <property type="entry name" value="EUKARYOTIC TRANSLATION INITIATION FACTOR 3 SUBUNIT F"/>
    <property type="match status" value="1"/>
</dbReference>
<protein>
    <recommendedName>
        <fullName evidence="1">MPN domain-containing protein</fullName>
    </recommendedName>
</protein>
<dbReference type="PROSITE" id="PS50249">
    <property type="entry name" value="MPN"/>
    <property type="match status" value="1"/>
</dbReference>
<feature type="domain" description="MPN" evidence="1">
    <location>
        <begin position="22"/>
        <end position="160"/>
    </location>
</feature>
<comment type="caution">
    <text evidence="2">The sequence shown here is derived from an EMBL/GenBank/DDBJ whole genome shotgun (WGS) entry which is preliminary data.</text>
</comment>
<dbReference type="Pfam" id="PF13012">
    <property type="entry name" value="MitMem_reg"/>
    <property type="match status" value="1"/>
</dbReference>
<dbReference type="GO" id="GO:0008237">
    <property type="term" value="F:metallopeptidase activity"/>
    <property type="evidence" value="ECO:0007669"/>
    <property type="project" value="InterPro"/>
</dbReference>
<dbReference type="Pfam" id="PF01398">
    <property type="entry name" value="JAB"/>
    <property type="match status" value="1"/>
</dbReference>
<accession>A0A8J2SS07</accession>